<name>A0A1C2IZ17_ACITH</name>
<feature type="transmembrane region" description="Helical" evidence="1">
    <location>
        <begin position="113"/>
        <end position="132"/>
    </location>
</feature>
<dbReference type="AlphaFoldDB" id="A0A1C2IZ17"/>
<keyword evidence="1" id="KW-0472">Membrane</keyword>
<feature type="transmembrane region" description="Helical" evidence="1">
    <location>
        <begin position="44"/>
        <end position="70"/>
    </location>
</feature>
<evidence type="ECO:0000313" key="2">
    <source>
        <dbReference type="EMBL" id="OCX72600.1"/>
    </source>
</evidence>
<comment type="caution">
    <text evidence="2">The sequence shown here is derived from an EMBL/GenBank/DDBJ whole genome shotgun (WGS) entry which is preliminary data.</text>
</comment>
<dbReference type="EMBL" id="LWSA01000139">
    <property type="protein sequence ID" value="OCX72600.1"/>
    <property type="molecule type" value="Genomic_DNA"/>
</dbReference>
<evidence type="ECO:0000256" key="1">
    <source>
        <dbReference type="SAM" id="Phobius"/>
    </source>
</evidence>
<accession>A0A1C2IZ17</accession>
<gene>
    <name evidence="2" type="ORF">A6P07_09535</name>
</gene>
<dbReference type="Proteomes" id="UP000094893">
    <property type="component" value="Unassembled WGS sequence"/>
</dbReference>
<reference evidence="2 3" key="1">
    <citation type="journal article" date="2016" name="Int. J. Mol. Sci.">
        <title>Comparative genomics of the extreme acidophile Acidithiobacillus thiooxidans reveals intraspecific divergence and niche adaptation.</title>
        <authorList>
            <person name="Zhang X."/>
            <person name="Feng X."/>
            <person name="Tao J."/>
            <person name="Ma L."/>
            <person name="Xiao Y."/>
            <person name="Liang Y."/>
            <person name="Liu X."/>
            <person name="Yin H."/>
        </authorList>
    </citation>
    <scope>NUCLEOTIDE SEQUENCE [LARGE SCALE GENOMIC DNA]</scope>
    <source>
        <strain evidence="2 3">A02</strain>
    </source>
</reference>
<feature type="transmembrane region" description="Helical" evidence="1">
    <location>
        <begin position="82"/>
        <end position="101"/>
    </location>
</feature>
<proteinExistence type="predicted"/>
<protein>
    <submittedName>
        <fullName evidence="2">Uncharacterized protein</fullName>
    </submittedName>
</protein>
<evidence type="ECO:0000313" key="3">
    <source>
        <dbReference type="Proteomes" id="UP000094893"/>
    </source>
</evidence>
<sequence>MSILDELEVHAQHATRMQNATAGVQSNVRYFRALEKKIPIYKTLALVGALVPFLGWAVLTTVYVISFTATEKGSKTEAAKNAAVAGVVVGVLTFCITYFTGALGFNNAETVEMFIFYGIAVLFAVFTFQGCARISKLREGFEVANEHIDNQAN</sequence>
<organism evidence="2 3">
    <name type="scientific">Acidithiobacillus thiooxidans</name>
    <name type="common">Thiobacillus thiooxidans</name>
    <dbReference type="NCBI Taxonomy" id="930"/>
    <lineage>
        <taxon>Bacteria</taxon>
        <taxon>Pseudomonadati</taxon>
        <taxon>Pseudomonadota</taxon>
        <taxon>Acidithiobacillia</taxon>
        <taxon>Acidithiobacillales</taxon>
        <taxon>Acidithiobacillaceae</taxon>
        <taxon>Acidithiobacillus</taxon>
    </lineage>
</organism>
<dbReference type="RefSeq" id="WP_024894007.1">
    <property type="nucleotide sequence ID" value="NZ_LWRZ01000329.1"/>
</dbReference>
<keyword evidence="1" id="KW-0812">Transmembrane</keyword>
<keyword evidence="1" id="KW-1133">Transmembrane helix</keyword>